<dbReference type="OrthoDB" id="5422861at2759"/>
<gene>
    <name evidence="2" type="ORF">IMSHALPRED_002157</name>
</gene>
<feature type="region of interest" description="Disordered" evidence="1">
    <location>
        <begin position="171"/>
        <end position="426"/>
    </location>
</feature>
<feature type="compositionally biased region" description="Polar residues" evidence="1">
    <location>
        <begin position="197"/>
        <end position="207"/>
    </location>
</feature>
<sequence>MTERDTIHGPGPDTKGGGFRGGPKRWTGAGPAPARHIPWPEIFKHHISVIEGHLKMIDMVRKHTVEGSGNYRTIMGCVSRAREMLHVSKEISWTFVPPSKQREQVPLGSSSASMYPGYSPADHEYGRAAEEYGKAAAEAKAQGIELKHPDAEYEIGQGKGVKRKTLAGIREAQAAKGKASGTDSGSEGPVKQKPTEPATTNGQASTEKAQEAMPEGDNPYFVIDTKPTPVNIPGLSLQALKRSASPPDAVEGKKHKKAKKNHNGDLPKGEDSQEVKTEDISEQVDARMKEKEAKRRTKEEKKRKRESEGEAAAVAEEPQASGEPSATAAEVESPKKKKAKKSGEEARVDRTASTEEPQPSGEPSATAAEVESPKKKKAKKSGEEPRVDRTESKKRRGEDEGGVEAGEGKKKKKQKKSKETTTASDE</sequence>
<protein>
    <submittedName>
        <fullName evidence="2">Uncharacterized protein</fullName>
    </submittedName>
</protein>
<feature type="region of interest" description="Disordered" evidence="1">
    <location>
        <begin position="1"/>
        <end position="33"/>
    </location>
</feature>
<dbReference type="Proteomes" id="UP000664534">
    <property type="component" value="Unassembled WGS sequence"/>
</dbReference>
<accession>A0A8H3PI18</accession>
<evidence type="ECO:0000313" key="3">
    <source>
        <dbReference type="Proteomes" id="UP000664534"/>
    </source>
</evidence>
<organism evidence="2 3">
    <name type="scientific">Imshaugia aleurites</name>
    <dbReference type="NCBI Taxonomy" id="172621"/>
    <lineage>
        <taxon>Eukaryota</taxon>
        <taxon>Fungi</taxon>
        <taxon>Dikarya</taxon>
        <taxon>Ascomycota</taxon>
        <taxon>Pezizomycotina</taxon>
        <taxon>Lecanoromycetes</taxon>
        <taxon>OSLEUM clade</taxon>
        <taxon>Lecanoromycetidae</taxon>
        <taxon>Lecanorales</taxon>
        <taxon>Lecanorineae</taxon>
        <taxon>Parmeliaceae</taxon>
        <taxon>Imshaugia</taxon>
    </lineage>
</organism>
<dbReference type="EMBL" id="CAJPDT010000136">
    <property type="protein sequence ID" value="CAF9940759.1"/>
    <property type="molecule type" value="Genomic_DNA"/>
</dbReference>
<feature type="compositionally biased region" description="Low complexity" evidence="1">
    <location>
        <begin position="310"/>
        <end position="320"/>
    </location>
</feature>
<keyword evidence="3" id="KW-1185">Reference proteome</keyword>
<feature type="compositionally biased region" description="Polar residues" evidence="1">
    <location>
        <begin position="354"/>
        <end position="363"/>
    </location>
</feature>
<dbReference type="AlphaFoldDB" id="A0A8H3PI18"/>
<reference evidence="2" key="1">
    <citation type="submission" date="2021-03" db="EMBL/GenBank/DDBJ databases">
        <authorList>
            <person name="Tagirdzhanova G."/>
        </authorList>
    </citation>
    <scope>NUCLEOTIDE SEQUENCE</scope>
</reference>
<evidence type="ECO:0000256" key="1">
    <source>
        <dbReference type="SAM" id="MobiDB-lite"/>
    </source>
</evidence>
<evidence type="ECO:0000313" key="2">
    <source>
        <dbReference type="EMBL" id="CAF9940759.1"/>
    </source>
</evidence>
<comment type="caution">
    <text evidence="2">The sequence shown here is derived from an EMBL/GenBank/DDBJ whole genome shotgun (WGS) entry which is preliminary data.</text>
</comment>
<feature type="compositionally biased region" description="Basic and acidic residues" evidence="1">
    <location>
        <begin position="380"/>
        <end position="399"/>
    </location>
</feature>
<feature type="compositionally biased region" description="Basic and acidic residues" evidence="1">
    <location>
        <begin position="262"/>
        <end position="308"/>
    </location>
</feature>
<proteinExistence type="predicted"/>
<name>A0A8H3PI18_9LECA</name>
<feature type="compositionally biased region" description="Basic and acidic residues" evidence="1">
    <location>
        <begin position="341"/>
        <end position="353"/>
    </location>
</feature>